<sequence length="535" mass="58839">MEYVAAPGPRPGAPPQATKNVLPRAETWLPGVPGGTPTWATNLETEVPSDLELSEEQRLQVCKELVDLQIKTHRLKEQHEAEIFELKSEVLWLESRVLELELHGEQATLAEANPGHRQALAQELGHKAWGQGHSDHHRLQVTMSAWVEAKQGSSRGTVRLRPAFLCRRAAEAGAWSAGRSKSGARAAQGSAAGTGDACVSDCLTWDRRAQQGTVSKGAVLKGQKESPALGPAKPRTHVCRAALGWQLQGAQEEARTAGQQLAAQALVLSACRGQLHQAEAENARLQLQLKKLNEEYAIRLQHCARAVAEYADGAGPKPASTALRTFLETTLEDIRGAHHSRERQLARAARTYRKRLADLSRRHEELLAAHSVQQVLVDPNGAPRIPKATSGAATSDMEPPPLHMVTKFGHLREDQARLEKQLQKLQAQKEPSEASQGGPLEPQGLEAASWAQIRQKLQDFSRGTQAELERERAQLLVRATMAEEQLSELQEYVDQHLGRYKQEILRLRKLVGTGNSWKAGATPPAKPQHPRTRSR</sequence>
<organism evidence="4 5">
    <name type="scientific">Neophocaena asiaeorientalis asiaeorientalis</name>
    <name type="common">Yangtze finless porpoise</name>
    <name type="synonym">Neophocaena phocaenoides subsp. asiaeorientalis</name>
    <dbReference type="NCBI Taxonomy" id="1706337"/>
    <lineage>
        <taxon>Eukaryota</taxon>
        <taxon>Metazoa</taxon>
        <taxon>Chordata</taxon>
        <taxon>Craniata</taxon>
        <taxon>Vertebrata</taxon>
        <taxon>Euteleostomi</taxon>
        <taxon>Mammalia</taxon>
        <taxon>Eutheria</taxon>
        <taxon>Laurasiatheria</taxon>
        <taxon>Artiodactyla</taxon>
        <taxon>Whippomorpha</taxon>
        <taxon>Cetacea</taxon>
        <taxon>Odontoceti</taxon>
        <taxon>Phocoenidae</taxon>
        <taxon>Neophocaena</taxon>
    </lineage>
</organism>
<dbReference type="InterPro" id="IPR029329">
    <property type="entry name" value="DUF4472"/>
</dbReference>
<dbReference type="GeneID" id="112409444"/>
<protein>
    <submittedName>
        <fullName evidence="5">Coiled-coil domain-containing protein 78</fullName>
    </submittedName>
</protein>
<feature type="region of interest" description="Disordered" evidence="2">
    <location>
        <begin position="214"/>
        <end position="233"/>
    </location>
</feature>
<dbReference type="STRING" id="1706337.A0A341CNA3"/>
<dbReference type="CTD" id="124093"/>
<dbReference type="AlphaFoldDB" id="A0A341CNA3"/>
<feature type="domain" description="DUF4472" evidence="3">
    <location>
        <begin position="54"/>
        <end position="143"/>
    </location>
</feature>
<evidence type="ECO:0000256" key="1">
    <source>
        <dbReference type="SAM" id="Coils"/>
    </source>
</evidence>
<feature type="region of interest" description="Disordered" evidence="2">
    <location>
        <begin position="422"/>
        <end position="442"/>
    </location>
</feature>
<reference evidence="5" key="1">
    <citation type="submission" date="2025-08" db="UniProtKB">
        <authorList>
            <consortium name="RefSeq"/>
        </authorList>
    </citation>
    <scope>IDENTIFICATION</scope>
    <source>
        <tissue evidence="5">Meat</tissue>
    </source>
</reference>
<evidence type="ECO:0000259" key="3">
    <source>
        <dbReference type="Pfam" id="PF14739"/>
    </source>
</evidence>
<dbReference type="PANTHER" id="PTHR22106">
    <property type="entry name" value="COILED-COIL DOMAIN-CONTAINING PROTEIN 78"/>
    <property type="match status" value="1"/>
</dbReference>
<dbReference type="GO" id="GO:0005737">
    <property type="term" value="C:cytoplasm"/>
    <property type="evidence" value="ECO:0007669"/>
    <property type="project" value="TreeGrafter"/>
</dbReference>
<dbReference type="RefSeq" id="XP_024615352.1">
    <property type="nucleotide sequence ID" value="XM_024759584.1"/>
</dbReference>
<dbReference type="KEGG" id="nasi:112409444"/>
<dbReference type="InterPro" id="IPR039873">
    <property type="entry name" value="CCDC78"/>
</dbReference>
<evidence type="ECO:0000313" key="4">
    <source>
        <dbReference type="Proteomes" id="UP000252040"/>
    </source>
</evidence>
<dbReference type="Pfam" id="PF14739">
    <property type="entry name" value="DUF4472"/>
    <property type="match status" value="1"/>
</dbReference>
<keyword evidence="1" id="KW-0175">Coiled coil</keyword>
<gene>
    <name evidence="5" type="primary">CCDC78</name>
</gene>
<dbReference type="FunCoup" id="A0A341CNA3">
    <property type="interactions" value="175"/>
</dbReference>
<keyword evidence="4" id="KW-1185">Reference proteome</keyword>
<feature type="coiled-coil region" evidence="1">
    <location>
        <begin position="268"/>
        <end position="295"/>
    </location>
</feature>
<feature type="region of interest" description="Disordered" evidence="2">
    <location>
        <begin position="514"/>
        <end position="535"/>
    </location>
</feature>
<accession>A0A341CNA3</accession>
<evidence type="ECO:0000313" key="5">
    <source>
        <dbReference type="RefSeq" id="XP_024615352.1"/>
    </source>
</evidence>
<feature type="region of interest" description="Disordered" evidence="2">
    <location>
        <begin position="378"/>
        <end position="400"/>
    </location>
</feature>
<evidence type="ECO:0000256" key="2">
    <source>
        <dbReference type="SAM" id="MobiDB-lite"/>
    </source>
</evidence>
<dbReference type="InParanoid" id="A0A341CNA3"/>
<dbReference type="Proteomes" id="UP000252040">
    <property type="component" value="Unplaced"/>
</dbReference>
<proteinExistence type="predicted"/>
<dbReference type="PANTHER" id="PTHR22106:SF5">
    <property type="entry name" value="COILED-COIL DOMAIN-CONTAINING PROTEIN 78"/>
    <property type="match status" value="1"/>
</dbReference>
<name>A0A341CNA3_NEOAA</name>